<comment type="caution">
    <text evidence="1">The sequence shown here is derived from an EMBL/GenBank/DDBJ whole genome shotgun (WGS) entry which is preliminary data.</text>
</comment>
<organism evidence="1 2">
    <name type="scientific">Artomyces pyxidatus</name>
    <dbReference type="NCBI Taxonomy" id="48021"/>
    <lineage>
        <taxon>Eukaryota</taxon>
        <taxon>Fungi</taxon>
        <taxon>Dikarya</taxon>
        <taxon>Basidiomycota</taxon>
        <taxon>Agaricomycotina</taxon>
        <taxon>Agaricomycetes</taxon>
        <taxon>Russulales</taxon>
        <taxon>Auriscalpiaceae</taxon>
        <taxon>Artomyces</taxon>
    </lineage>
</organism>
<keyword evidence="2" id="KW-1185">Reference proteome</keyword>
<proteinExistence type="predicted"/>
<gene>
    <name evidence="1" type="ORF">BV25DRAFT_1291788</name>
</gene>
<evidence type="ECO:0000313" key="2">
    <source>
        <dbReference type="Proteomes" id="UP000814140"/>
    </source>
</evidence>
<dbReference type="Proteomes" id="UP000814140">
    <property type="component" value="Unassembled WGS sequence"/>
</dbReference>
<protein>
    <submittedName>
        <fullName evidence="1">Uncharacterized protein</fullName>
    </submittedName>
</protein>
<dbReference type="EMBL" id="MU277237">
    <property type="protein sequence ID" value="KAI0058275.1"/>
    <property type="molecule type" value="Genomic_DNA"/>
</dbReference>
<reference evidence="1" key="2">
    <citation type="journal article" date="2022" name="New Phytol.">
        <title>Evolutionary transition to the ectomycorrhizal habit in the genomes of a hyperdiverse lineage of mushroom-forming fungi.</title>
        <authorList>
            <person name="Looney B."/>
            <person name="Miyauchi S."/>
            <person name="Morin E."/>
            <person name="Drula E."/>
            <person name="Courty P.E."/>
            <person name="Kohler A."/>
            <person name="Kuo A."/>
            <person name="LaButti K."/>
            <person name="Pangilinan J."/>
            <person name="Lipzen A."/>
            <person name="Riley R."/>
            <person name="Andreopoulos W."/>
            <person name="He G."/>
            <person name="Johnson J."/>
            <person name="Nolan M."/>
            <person name="Tritt A."/>
            <person name="Barry K.W."/>
            <person name="Grigoriev I.V."/>
            <person name="Nagy L.G."/>
            <person name="Hibbett D."/>
            <person name="Henrissat B."/>
            <person name="Matheny P.B."/>
            <person name="Labbe J."/>
            <person name="Martin F.M."/>
        </authorList>
    </citation>
    <scope>NUCLEOTIDE SEQUENCE</scope>
    <source>
        <strain evidence="1">HHB10654</strain>
    </source>
</reference>
<name>A0ACB8SQN8_9AGAM</name>
<accession>A0ACB8SQN8</accession>
<evidence type="ECO:0000313" key="1">
    <source>
        <dbReference type="EMBL" id="KAI0058275.1"/>
    </source>
</evidence>
<sequence>MSLLPPEKQPRTFKLSVKALLSLPYRLCNPPPAVGKVRSCKVTPMFKVKLEDVLNRKHLPPLGLKDFEEWLLFVENSAENLYFILWLKEYVVRYEAWVAESRAKLDAHHGDSSRYRFSTAATPSPALTLFYLRAKQTFFTPGSLYELDIPSDVLAPFHTGHFVSPHPDPIVFSPVAWEAHRMLKASLDRFVTAAYYNVGTNRALCGMLGGTTIALLGAVAPVAVNFANHRPRWGRVFALPGLWLGLTILLASLHGVCMMVYVFGDLRQLRKFELARPAISAPQPLPSTRPSISSPVVVYKSASSSPSSSADFILPYAYTHPRTAPLPYPPPSPTLYRPSKDGKPVPPTLSITIPAPAHVARPRSGSPHSSLSTPYGGSSSSSCSTESLPPRHAHEITVSPAYYDPDPAPEGPATRTGPDALPLPLHERAYIPPGYDAHTPECRSSRTCTAAFIRAFDYDNGSVSAFDAGKSELGHGDGFDFDALPVRAGACSCALQTPALASSIALPDSALDTTPGVKGALGRAQYKCNRVELNEKEKGPEDERERERLVRRRDDSAIASEHQRVRGVPAFGPLTRVLSPVVTRAQWEIVVRSAALSFAISLAVIGCLVAAPVGR</sequence>
<reference evidence="1" key="1">
    <citation type="submission" date="2021-03" db="EMBL/GenBank/DDBJ databases">
        <authorList>
            <consortium name="DOE Joint Genome Institute"/>
            <person name="Ahrendt S."/>
            <person name="Looney B.P."/>
            <person name="Miyauchi S."/>
            <person name="Morin E."/>
            <person name="Drula E."/>
            <person name="Courty P.E."/>
            <person name="Chicoki N."/>
            <person name="Fauchery L."/>
            <person name="Kohler A."/>
            <person name="Kuo A."/>
            <person name="Labutti K."/>
            <person name="Pangilinan J."/>
            <person name="Lipzen A."/>
            <person name="Riley R."/>
            <person name="Andreopoulos W."/>
            <person name="He G."/>
            <person name="Johnson J."/>
            <person name="Barry K.W."/>
            <person name="Grigoriev I.V."/>
            <person name="Nagy L."/>
            <person name="Hibbett D."/>
            <person name="Henrissat B."/>
            <person name="Matheny P.B."/>
            <person name="Labbe J."/>
            <person name="Martin F."/>
        </authorList>
    </citation>
    <scope>NUCLEOTIDE SEQUENCE</scope>
    <source>
        <strain evidence="1">HHB10654</strain>
    </source>
</reference>